<dbReference type="GO" id="GO:0004065">
    <property type="term" value="F:arylsulfatase activity"/>
    <property type="evidence" value="ECO:0007669"/>
    <property type="project" value="TreeGrafter"/>
</dbReference>
<dbReference type="PANTHER" id="PTHR42693:SF33">
    <property type="entry name" value="ARYLSULFATASE"/>
    <property type="match status" value="1"/>
</dbReference>
<dbReference type="InterPro" id="IPR050738">
    <property type="entry name" value="Sulfatase"/>
</dbReference>
<proteinExistence type="inferred from homology"/>
<evidence type="ECO:0000256" key="1">
    <source>
        <dbReference type="ARBA" id="ARBA00008779"/>
    </source>
</evidence>
<reference evidence="4" key="1">
    <citation type="submission" date="2018-05" db="EMBL/GenBank/DDBJ databases">
        <authorList>
            <person name="Lanie J.A."/>
            <person name="Ng W.-L."/>
            <person name="Kazmierczak K.M."/>
            <person name="Andrzejewski T.M."/>
            <person name="Davidsen T.M."/>
            <person name="Wayne K.J."/>
            <person name="Tettelin H."/>
            <person name="Glass J.I."/>
            <person name="Rusch D."/>
            <person name="Podicherti R."/>
            <person name="Tsui H.-C.T."/>
            <person name="Winkler M.E."/>
        </authorList>
    </citation>
    <scope>NUCLEOTIDE SEQUENCE</scope>
</reference>
<dbReference type="PROSITE" id="PS00018">
    <property type="entry name" value="EF_HAND_1"/>
    <property type="match status" value="1"/>
</dbReference>
<feature type="region of interest" description="Disordered" evidence="2">
    <location>
        <begin position="559"/>
        <end position="587"/>
    </location>
</feature>
<feature type="region of interest" description="Disordered" evidence="2">
    <location>
        <begin position="467"/>
        <end position="489"/>
    </location>
</feature>
<feature type="compositionally biased region" description="Basic and acidic residues" evidence="2">
    <location>
        <begin position="253"/>
        <end position="264"/>
    </location>
</feature>
<comment type="similarity">
    <text evidence="1">Belongs to the sulfatase family.</text>
</comment>
<evidence type="ECO:0000313" key="4">
    <source>
        <dbReference type="EMBL" id="SVA23263.1"/>
    </source>
</evidence>
<dbReference type="CDD" id="cd16155">
    <property type="entry name" value="sulfatase_like"/>
    <property type="match status" value="1"/>
</dbReference>
<dbReference type="PANTHER" id="PTHR42693">
    <property type="entry name" value="ARYLSULFATASE FAMILY MEMBER"/>
    <property type="match status" value="1"/>
</dbReference>
<dbReference type="InterPro" id="IPR018247">
    <property type="entry name" value="EF_Hand_1_Ca_BS"/>
</dbReference>
<dbReference type="InterPro" id="IPR000917">
    <property type="entry name" value="Sulfatase_N"/>
</dbReference>
<dbReference type="EMBL" id="UINC01005741">
    <property type="protein sequence ID" value="SVA23263.1"/>
    <property type="molecule type" value="Genomic_DNA"/>
</dbReference>
<dbReference type="Gene3D" id="3.40.720.10">
    <property type="entry name" value="Alkaline Phosphatase, subunit A"/>
    <property type="match status" value="1"/>
</dbReference>
<dbReference type="InterPro" id="IPR017850">
    <property type="entry name" value="Alkaline_phosphatase_core_sf"/>
</dbReference>
<feature type="compositionally biased region" description="Gly residues" evidence="2">
    <location>
        <begin position="471"/>
        <end position="486"/>
    </location>
</feature>
<accession>A0A381U9M0</accession>
<name>A0A381U9M0_9ZZZZ</name>
<organism evidence="4">
    <name type="scientific">marine metagenome</name>
    <dbReference type="NCBI Taxonomy" id="408172"/>
    <lineage>
        <taxon>unclassified sequences</taxon>
        <taxon>metagenomes</taxon>
        <taxon>ecological metagenomes</taxon>
    </lineage>
</organism>
<gene>
    <name evidence="4" type="ORF">METZ01_LOCUS76117</name>
</gene>
<evidence type="ECO:0000259" key="3">
    <source>
        <dbReference type="Pfam" id="PF00884"/>
    </source>
</evidence>
<feature type="region of interest" description="Disordered" evidence="2">
    <location>
        <begin position="231"/>
        <end position="264"/>
    </location>
</feature>
<dbReference type="AlphaFoldDB" id="A0A381U9M0"/>
<dbReference type="SUPFAM" id="SSF53649">
    <property type="entry name" value="Alkaline phosphatase-like"/>
    <property type="match status" value="1"/>
</dbReference>
<evidence type="ECO:0000256" key="2">
    <source>
        <dbReference type="SAM" id="MobiDB-lite"/>
    </source>
</evidence>
<dbReference type="Pfam" id="PF00884">
    <property type="entry name" value="Sulfatase"/>
    <property type="match status" value="1"/>
</dbReference>
<feature type="domain" description="Sulfatase N-terminal" evidence="3">
    <location>
        <begin position="29"/>
        <end position="362"/>
    </location>
</feature>
<protein>
    <recommendedName>
        <fullName evidence="3">Sulfatase N-terminal domain-containing protein</fullName>
    </recommendedName>
</protein>
<feature type="non-terminal residue" evidence="4">
    <location>
        <position position="621"/>
    </location>
</feature>
<sequence>MIKRTLTLIVAVLISATTCPGTATAAKRPNVLFIFTDDQRPDAFGALGNPDIKTPNMDRIINSGFVFNRAYIQGSMTNATCLPSRAMIMSGKPLFRAPLQLDSGVLMPQVFQKAGYQTFATGKWHNGASSFEKCFNEAEAVFFGGAARTHINVPVNRMIAGLMVPYDAGETFSTDLFADAAIEFIEGQSEKEQPFFCYIPFTAPHSPVTPPGKWATMYDPDKITLPPNHAALRPELVDQRQGASRRGGGRGGRGREGGDGSPVDRAKQRYAAYYGLISHLDHHIGRVIDTLEKTGQAENTIILFATDHGMAMDSHGQSGKHNAYEHTSRVQIVASGAGVPKGSSDALVYLYDIYPTLCGLTGLPIPDEVEGKSLAKVIHGKQAKVRDHLFTAYMDDQRTIRDDRWKLFYRSKEDRAALYDLKNDPHELNDLAAKPENKDRIAKLKVELAKAQQLYGDTPEVTARLMRSRGGRPGGAGGRRPAGAGGIARPTVDAPALAKRVTEKLLAHFGLGGTKAESGLAKGKFQEIWTQLHAAWAGDEKSVGRPDLIQGFAKLLGEQPGERGGRVGGQADRGGQRRPADRFGGPIGTSGVIARAFSYATDSDGDREITAAEVQAAAKKW</sequence>